<keyword evidence="3" id="KW-1185">Reference proteome</keyword>
<evidence type="ECO:0000313" key="2">
    <source>
        <dbReference type="EMBL" id="OWZ84316.1"/>
    </source>
</evidence>
<feature type="non-terminal residue" evidence="1">
    <location>
        <position position="1"/>
    </location>
</feature>
<evidence type="ECO:0000313" key="1">
    <source>
        <dbReference type="EMBL" id="OWZ83886.1"/>
    </source>
</evidence>
<gene>
    <name evidence="2" type="ORF">CDO51_03370</name>
    <name evidence="1" type="ORF">CDO51_06505</name>
</gene>
<dbReference type="EMBL" id="NIQC01000011">
    <property type="protein sequence ID" value="OWZ83886.1"/>
    <property type="molecule type" value="Genomic_DNA"/>
</dbReference>
<accession>A0A226BY05</accession>
<name>A0A226BY05_9FIRM</name>
<dbReference type="EMBL" id="NIQC01000005">
    <property type="protein sequence ID" value="OWZ84316.1"/>
    <property type="molecule type" value="Genomic_DNA"/>
</dbReference>
<evidence type="ECO:0000313" key="3">
    <source>
        <dbReference type="Proteomes" id="UP000214588"/>
    </source>
</evidence>
<reference evidence="1 3" key="1">
    <citation type="submission" date="2017-06" db="EMBL/GenBank/DDBJ databases">
        <title>Draft Genome Sequence of Natranaerobius trueperi halophilic, alkalithermophilic bacteria from soda lakes.</title>
        <authorList>
            <person name="Zhao B."/>
        </authorList>
    </citation>
    <scope>NUCLEOTIDE SEQUENCE [LARGE SCALE GENOMIC DNA]</scope>
    <source>
        <strain evidence="1 3">DSM 18760</strain>
    </source>
</reference>
<organism evidence="1 3">
    <name type="scientific">Natranaerobius trueperi</name>
    <dbReference type="NCBI Taxonomy" id="759412"/>
    <lineage>
        <taxon>Bacteria</taxon>
        <taxon>Bacillati</taxon>
        <taxon>Bacillota</taxon>
        <taxon>Clostridia</taxon>
        <taxon>Natranaerobiales</taxon>
        <taxon>Natranaerobiaceae</taxon>
        <taxon>Natranaerobius</taxon>
    </lineage>
</organism>
<protein>
    <submittedName>
        <fullName evidence="1">Transposase</fullName>
    </submittedName>
</protein>
<dbReference type="AlphaFoldDB" id="A0A226BY05"/>
<dbReference type="Proteomes" id="UP000214588">
    <property type="component" value="Unassembled WGS sequence"/>
</dbReference>
<sequence length="39" mass="4664">SLLKMLYLATMDITKKWTMRTKNWAQILGQLSIYFEGRI</sequence>
<proteinExistence type="predicted"/>
<comment type="caution">
    <text evidence="1">The sequence shown here is derived from an EMBL/GenBank/DDBJ whole genome shotgun (WGS) entry which is preliminary data.</text>
</comment>